<dbReference type="AlphaFoldDB" id="A0A9X4KPA0"/>
<evidence type="ECO:0000313" key="11">
    <source>
        <dbReference type="Proteomes" id="UP001153404"/>
    </source>
</evidence>
<dbReference type="InterPro" id="IPR050445">
    <property type="entry name" value="Bact_polysacc_biosynth/exp"/>
</dbReference>
<comment type="subcellular location">
    <subcellularLocation>
        <location evidence="1">Cell membrane</location>
        <topology evidence="1">Multi-pass membrane protein</topology>
    </subcellularLocation>
</comment>
<protein>
    <submittedName>
        <fullName evidence="10">Wzz/FepE/Etk N-terminal domain-containing protein</fullName>
    </submittedName>
</protein>
<keyword evidence="3" id="KW-1003">Cell membrane</keyword>
<evidence type="ECO:0000256" key="8">
    <source>
        <dbReference type="SAM" id="Phobius"/>
    </source>
</evidence>
<gene>
    <name evidence="10" type="ORF">OMP40_00765</name>
</gene>
<reference evidence="10" key="1">
    <citation type="submission" date="2022-10" db="EMBL/GenBank/DDBJ databases">
        <title>Comparative genomic analysis of Cohnella hashimotonis sp. nov., isolated from the International Space Station.</title>
        <authorList>
            <person name="Simpson A."/>
            <person name="Venkateswaran K."/>
        </authorList>
    </citation>
    <scope>NUCLEOTIDE SEQUENCE</scope>
    <source>
        <strain evidence="10">DSM 28161</strain>
    </source>
</reference>
<feature type="transmembrane region" description="Helical" evidence="8">
    <location>
        <begin position="14"/>
        <end position="32"/>
    </location>
</feature>
<evidence type="ECO:0000256" key="6">
    <source>
        <dbReference type="ARBA" id="ARBA00023136"/>
    </source>
</evidence>
<feature type="domain" description="Polysaccharide chain length determinant N-terminal" evidence="9">
    <location>
        <begin position="2"/>
        <end position="90"/>
    </location>
</feature>
<dbReference type="RefSeq" id="WP_277528358.1">
    <property type="nucleotide sequence ID" value="NZ_JAPDIA010000001.1"/>
</dbReference>
<comment type="similarity">
    <text evidence="2">Belongs to the CpsC/CapA family.</text>
</comment>
<evidence type="ECO:0000256" key="3">
    <source>
        <dbReference type="ARBA" id="ARBA00022475"/>
    </source>
</evidence>
<dbReference type="PANTHER" id="PTHR32309:SF31">
    <property type="entry name" value="CAPSULAR EXOPOLYSACCHARIDE FAMILY"/>
    <property type="match status" value="1"/>
</dbReference>
<keyword evidence="4 8" id="KW-0812">Transmembrane</keyword>
<evidence type="ECO:0000256" key="5">
    <source>
        <dbReference type="ARBA" id="ARBA00022989"/>
    </source>
</evidence>
<dbReference type="InterPro" id="IPR003856">
    <property type="entry name" value="LPS_length_determ_N"/>
</dbReference>
<feature type="compositionally biased region" description="Basic and acidic residues" evidence="7">
    <location>
        <begin position="226"/>
        <end position="235"/>
    </location>
</feature>
<evidence type="ECO:0000256" key="4">
    <source>
        <dbReference type="ARBA" id="ARBA00022692"/>
    </source>
</evidence>
<dbReference type="GO" id="GO:0005886">
    <property type="term" value="C:plasma membrane"/>
    <property type="evidence" value="ECO:0007669"/>
    <property type="project" value="UniProtKB-SubCell"/>
</dbReference>
<organism evidence="10 11">
    <name type="scientific">Cohnella rhizosphaerae</name>
    <dbReference type="NCBI Taxonomy" id="1457232"/>
    <lineage>
        <taxon>Bacteria</taxon>
        <taxon>Bacillati</taxon>
        <taxon>Bacillota</taxon>
        <taxon>Bacilli</taxon>
        <taxon>Bacillales</taxon>
        <taxon>Paenibacillaceae</taxon>
        <taxon>Cohnella</taxon>
    </lineage>
</organism>
<proteinExistence type="inferred from homology"/>
<comment type="caution">
    <text evidence="10">The sequence shown here is derived from an EMBL/GenBank/DDBJ whole genome shotgun (WGS) entry which is preliminary data.</text>
</comment>
<name>A0A9X4KPA0_9BACL</name>
<dbReference type="Pfam" id="PF02706">
    <property type="entry name" value="Wzz"/>
    <property type="match status" value="1"/>
</dbReference>
<keyword evidence="6 8" id="KW-0472">Membrane</keyword>
<feature type="transmembrane region" description="Helical" evidence="8">
    <location>
        <begin position="176"/>
        <end position="194"/>
    </location>
</feature>
<accession>A0A9X4KPA0</accession>
<dbReference type="PANTHER" id="PTHR32309">
    <property type="entry name" value="TYROSINE-PROTEIN KINASE"/>
    <property type="match status" value="1"/>
</dbReference>
<sequence length="250" mass="27004">MEIQRYWSVVRKRLWLIALITIVMCTAVGYYTTQQKPIYQAAAKLMVYQSEAPGNTSSAPDAGAINSNILLIKTFKQLILTPRILEKVAASYPDLHTSAGELAGKIGISSVSETQIMTVIATDGSYARAANMANAVSKVFQSEIRTLMNLNNVSVLNWADPEAGGGRISSGPAKNVAIAFVLSILIGIALAFLLDHMDDSVKTEQEVRAKLGLPLLADVPRIRNRDLIGPDDSERTTMGARGKPNVTMDA</sequence>
<keyword evidence="11" id="KW-1185">Reference proteome</keyword>
<evidence type="ECO:0000256" key="1">
    <source>
        <dbReference type="ARBA" id="ARBA00004651"/>
    </source>
</evidence>
<evidence type="ECO:0000256" key="2">
    <source>
        <dbReference type="ARBA" id="ARBA00006683"/>
    </source>
</evidence>
<dbReference type="Proteomes" id="UP001153404">
    <property type="component" value="Unassembled WGS sequence"/>
</dbReference>
<feature type="region of interest" description="Disordered" evidence="7">
    <location>
        <begin position="226"/>
        <end position="250"/>
    </location>
</feature>
<evidence type="ECO:0000313" key="10">
    <source>
        <dbReference type="EMBL" id="MDG0808103.1"/>
    </source>
</evidence>
<keyword evidence="5 8" id="KW-1133">Transmembrane helix</keyword>
<evidence type="ECO:0000259" key="9">
    <source>
        <dbReference type="Pfam" id="PF02706"/>
    </source>
</evidence>
<dbReference type="EMBL" id="JAPDIA010000001">
    <property type="protein sequence ID" value="MDG0808103.1"/>
    <property type="molecule type" value="Genomic_DNA"/>
</dbReference>
<evidence type="ECO:0000256" key="7">
    <source>
        <dbReference type="SAM" id="MobiDB-lite"/>
    </source>
</evidence>